<evidence type="ECO:0000256" key="3">
    <source>
        <dbReference type="ARBA" id="ARBA00022490"/>
    </source>
</evidence>
<dbReference type="InterPro" id="IPR050774">
    <property type="entry name" value="KCMF1/Dystrophin"/>
</dbReference>
<protein>
    <recommendedName>
        <fullName evidence="10">Dystrophin</fullName>
    </recommendedName>
</protein>
<feature type="compositionally biased region" description="Low complexity" evidence="6">
    <location>
        <begin position="867"/>
        <end position="885"/>
    </location>
</feature>
<dbReference type="PANTHER" id="PTHR12268:SF14">
    <property type="entry name" value="DYSTROPHIN-1"/>
    <property type="match status" value="1"/>
</dbReference>
<dbReference type="GO" id="GO:0045202">
    <property type="term" value="C:synapse"/>
    <property type="evidence" value="ECO:0007669"/>
    <property type="project" value="GOC"/>
</dbReference>
<keyword evidence="5" id="KW-0206">Cytoskeleton</keyword>
<evidence type="ECO:0000313" key="8">
    <source>
        <dbReference type="EMBL" id="CAA9994189.1"/>
    </source>
</evidence>
<keyword evidence="9" id="KW-1185">Reference proteome</keyword>
<gene>
    <name evidence="8" type="ORF">NTEN_LOCUS1005</name>
</gene>
<reference evidence="8 9" key="1">
    <citation type="submission" date="2020-02" db="EMBL/GenBank/DDBJ databases">
        <authorList>
            <person name="Ferguson B K."/>
        </authorList>
    </citation>
    <scope>NUCLEOTIDE SEQUENCE [LARGE SCALE GENOMIC DNA]</scope>
</reference>
<feature type="region of interest" description="Disordered" evidence="6">
    <location>
        <begin position="850"/>
        <end position="897"/>
    </location>
</feature>
<feature type="compositionally biased region" description="Low complexity" evidence="6">
    <location>
        <begin position="812"/>
        <end position="828"/>
    </location>
</feature>
<dbReference type="InterPro" id="IPR018159">
    <property type="entry name" value="Spectrin/alpha-actinin"/>
</dbReference>
<evidence type="ECO:0000256" key="6">
    <source>
        <dbReference type="SAM" id="MobiDB-lite"/>
    </source>
</evidence>
<feature type="region of interest" description="Disordered" evidence="6">
    <location>
        <begin position="925"/>
        <end position="945"/>
    </location>
</feature>
<dbReference type="Proteomes" id="UP000479000">
    <property type="component" value="Unassembled WGS sequence"/>
</dbReference>
<name>A0A6H5FWB1_9HEMI</name>
<feature type="compositionally biased region" description="Basic residues" evidence="6">
    <location>
        <begin position="472"/>
        <end position="485"/>
    </location>
</feature>
<evidence type="ECO:0000256" key="5">
    <source>
        <dbReference type="ARBA" id="ARBA00023212"/>
    </source>
</evidence>
<dbReference type="InterPro" id="IPR002017">
    <property type="entry name" value="Spectrin_repeat"/>
</dbReference>
<dbReference type="Pfam" id="PF00435">
    <property type="entry name" value="Spectrin"/>
    <property type="match status" value="1"/>
</dbReference>
<keyword evidence="7" id="KW-0472">Membrane</keyword>
<organism evidence="8 9">
    <name type="scientific">Nesidiocoris tenuis</name>
    <dbReference type="NCBI Taxonomy" id="355587"/>
    <lineage>
        <taxon>Eukaryota</taxon>
        <taxon>Metazoa</taxon>
        <taxon>Ecdysozoa</taxon>
        <taxon>Arthropoda</taxon>
        <taxon>Hexapoda</taxon>
        <taxon>Insecta</taxon>
        <taxon>Pterygota</taxon>
        <taxon>Neoptera</taxon>
        <taxon>Paraneoptera</taxon>
        <taxon>Hemiptera</taxon>
        <taxon>Heteroptera</taxon>
        <taxon>Panheteroptera</taxon>
        <taxon>Cimicomorpha</taxon>
        <taxon>Miridae</taxon>
        <taxon>Dicyphina</taxon>
        <taxon>Nesidiocoris</taxon>
    </lineage>
</organism>
<feature type="transmembrane region" description="Helical" evidence="7">
    <location>
        <begin position="46"/>
        <end position="67"/>
    </location>
</feature>
<accession>A0A6H5FWB1</accession>
<feature type="transmembrane region" description="Helical" evidence="7">
    <location>
        <begin position="6"/>
        <end position="25"/>
    </location>
</feature>
<evidence type="ECO:0000256" key="2">
    <source>
        <dbReference type="ARBA" id="ARBA00004496"/>
    </source>
</evidence>
<dbReference type="CDD" id="cd00176">
    <property type="entry name" value="SPEC"/>
    <property type="match status" value="1"/>
</dbReference>
<feature type="compositionally biased region" description="Low complexity" evidence="6">
    <location>
        <begin position="491"/>
        <end position="509"/>
    </location>
</feature>
<dbReference type="GO" id="GO:0005886">
    <property type="term" value="C:plasma membrane"/>
    <property type="evidence" value="ECO:0007669"/>
    <property type="project" value="TreeGrafter"/>
</dbReference>
<keyword evidence="4" id="KW-0106">Calcium</keyword>
<comment type="subcellular location">
    <subcellularLocation>
        <location evidence="1">Cell membrane</location>
        <topology evidence="1">Peripheral membrane protein</topology>
        <orientation evidence="1">Cytoplasmic side</orientation>
    </subcellularLocation>
    <subcellularLocation>
        <location evidence="2">Cytoplasm</location>
    </subcellularLocation>
</comment>
<evidence type="ECO:0000256" key="1">
    <source>
        <dbReference type="ARBA" id="ARBA00004413"/>
    </source>
</evidence>
<dbReference type="GO" id="GO:0099536">
    <property type="term" value="P:synaptic signaling"/>
    <property type="evidence" value="ECO:0007669"/>
    <property type="project" value="TreeGrafter"/>
</dbReference>
<feature type="compositionally biased region" description="Basic and acidic residues" evidence="6">
    <location>
        <begin position="733"/>
        <end position="757"/>
    </location>
</feature>
<dbReference type="GO" id="GO:0005737">
    <property type="term" value="C:cytoplasm"/>
    <property type="evidence" value="ECO:0007669"/>
    <property type="project" value="UniProtKB-ARBA"/>
</dbReference>
<feature type="region of interest" description="Disordered" evidence="6">
    <location>
        <begin position="727"/>
        <end position="758"/>
    </location>
</feature>
<evidence type="ECO:0008006" key="10">
    <source>
        <dbReference type="Google" id="ProtNLM"/>
    </source>
</evidence>
<feature type="compositionally biased region" description="Low complexity" evidence="6">
    <location>
        <begin position="285"/>
        <end position="297"/>
    </location>
</feature>
<evidence type="ECO:0000313" key="9">
    <source>
        <dbReference type="Proteomes" id="UP000479000"/>
    </source>
</evidence>
<evidence type="ECO:0000256" key="4">
    <source>
        <dbReference type="ARBA" id="ARBA00022837"/>
    </source>
</evidence>
<proteinExistence type="predicted"/>
<dbReference type="AlphaFoldDB" id="A0A6H5FWB1"/>
<feature type="compositionally biased region" description="Polar residues" evidence="6">
    <location>
        <begin position="555"/>
        <end position="576"/>
    </location>
</feature>
<dbReference type="EMBL" id="CADCXU010001789">
    <property type="protein sequence ID" value="CAA9994189.1"/>
    <property type="molecule type" value="Genomic_DNA"/>
</dbReference>
<feature type="region of interest" description="Disordered" evidence="6">
    <location>
        <begin position="276"/>
        <end position="297"/>
    </location>
</feature>
<keyword evidence="7" id="KW-0812">Transmembrane</keyword>
<feature type="region of interest" description="Disordered" evidence="6">
    <location>
        <begin position="422"/>
        <end position="529"/>
    </location>
</feature>
<dbReference type="SMART" id="SM00150">
    <property type="entry name" value="SPEC"/>
    <property type="match status" value="1"/>
</dbReference>
<dbReference type="SUPFAM" id="SSF46966">
    <property type="entry name" value="Spectrin repeat"/>
    <property type="match status" value="1"/>
</dbReference>
<keyword evidence="7" id="KW-1133">Transmembrane helix</keyword>
<dbReference type="PANTHER" id="PTHR12268">
    <property type="entry name" value="E3 UBIQUITIN-PROTEIN LIGASE KCMF1"/>
    <property type="match status" value="1"/>
</dbReference>
<feature type="region of interest" description="Disordered" evidence="6">
    <location>
        <begin position="555"/>
        <end position="605"/>
    </location>
</feature>
<dbReference type="Gene3D" id="1.20.58.60">
    <property type="match status" value="1"/>
</dbReference>
<evidence type="ECO:0000256" key="7">
    <source>
        <dbReference type="SAM" id="Phobius"/>
    </source>
</evidence>
<feature type="region of interest" description="Disordered" evidence="6">
    <location>
        <begin position="773"/>
        <end position="834"/>
    </location>
</feature>
<dbReference type="OrthoDB" id="6607178at2759"/>
<sequence length="989" mass="109616">MSLSFGFIESLTSTSIMSLSFGFILRSDCRFQDDYNTSIYSFTPCLYKVVVVVVVLVVVVVVSVGFVRTADTNLQTHKLLWNRQLPFPQFEFRIRTMRCICTVVLKHSCWDMVSKLREHWDETNSKVMQRKSELDAMLADSQRYEAKRQEVDAWLSRMEGRLARMAPVANTADVLEAQIKEQKSFHAELHQYKAQIDIFSQLTQRLIAVYQQDDTTKVKKTTELINQRYNDLNTSIVTRGKNLHSAVNTLHNFDRSLEKFVAWLSEVESNLEAVEAETEREGKPSLQLKSQSTTLSTSAERPSQVLHLRFLNNKLLCQLDTKKVSHPNFESVGKSCQELPSAAMFVGVVSWRVLTVELKLKMKLKVKLTIELKLKLKIKRELKLNTELKLKLNLKIKLELKRKLAQFSGFSTIKTEREKPENVVEFGGGGGRVLRGRGRQGGTASEQPLPLSVRPPHERARCHWRSATPFGRQRRRNRRPSRRRPLPPYPLRNSAACSASSVSNCDSCSTGASCTPSIPREMGDSSSTKRSKSLFQLANLSPFYRSVSVRLNLNSSQNLRKSPTQQKTLSSPSNGTFFPKLSFKKQKEPPGAVSPSDDDGGFSNWTGSVDRIAQIREIIKRRSEAIAKSQSAYALHSDTPNGCPPSAASIIPPGSPARPTTLPTVSRKNDVAWAPPSAAPASPKKQNFPFYAPPAPVVLARVVTPVFQQSSRPHSVANDLFNDQQTRLNDQQARPRSEIFNDHQRSRPNDIFNEHQTRPRLVANDLFNDHQARSRPHSAANDFNEHQTRSPRNSDGFLDQPTRPRPATGDWSASQKTPATSAASPSDSGYRSLPSAASDYQLKSTVTPSTSATILGHGPALNPQFNSLPSARRLSLPSASTSSLTGPPRPSHTFHGLPALAGGPIALTSSATSAAALNLLLQLPPPPKAPSNTPVHGAPRPLSGPAAQLDDKVGLLVNGSIGIVLKSRIGTELRKKLFLIHIYSESLPE</sequence>
<keyword evidence="3" id="KW-0963">Cytoplasm</keyword>